<evidence type="ECO:0000313" key="2">
    <source>
        <dbReference type="EMBL" id="SHG90426.1"/>
    </source>
</evidence>
<dbReference type="AlphaFoldDB" id="A0A1M5NLI8"/>
<name>A0A1M5NLI8_9BRAD</name>
<feature type="signal peptide" evidence="1">
    <location>
        <begin position="1"/>
        <end position="22"/>
    </location>
</feature>
<keyword evidence="1" id="KW-0732">Signal</keyword>
<protein>
    <submittedName>
        <fullName evidence="2">Uncharacterized protein</fullName>
    </submittedName>
</protein>
<dbReference type="Proteomes" id="UP000190675">
    <property type="component" value="Chromosome I"/>
</dbReference>
<gene>
    <name evidence="2" type="ORF">SAMN05444169_4730</name>
</gene>
<evidence type="ECO:0000313" key="3">
    <source>
        <dbReference type="Proteomes" id="UP000190675"/>
    </source>
</evidence>
<dbReference type="EMBL" id="LT670818">
    <property type="protein sequence ID" value="SHG90426.1"/>
    <property type="molecule type" value="Genomic_DNA"/>
</dbReference>
<sequence length="93" mass="10368">MKITYLLAALLLMPSFATHAMAHVGTGKASNRAHADTRLAFGSRLQGYRIVGRQIVTPAWSFACMNDQGPQQCEEPMWVYGSPDYLAQFRNSF</sequence>
<evidence type="ECO:0000256" key="1">
    <source>
        <dbReference type="SAM" id="SignalP"/>
    </source>
</evidence>
<organism evidence="2 3">
    <name type="scientific">Bradyrhizobium erythrophlei</name>
    <dbReference type="NCBI Taxonomy" id="1437360"/>
    <lineage>
        <taxon>Bacteria</taxon>
        <taxon>Pseudomonadati</taxon>
        <taxon>Pseudomonadota</taxon>
        <taxon>Alphaproteobacteria</taxon>
        <taxon>Hyphomicrobiales</taxon>
        <taxon>Nitrobacteraceae</taxon>
        <taxon>Bradyrhizobium</taxon>
    </lineage>
</organism>
<proteinExistence type="predicted"/>
<feature type="chain" id="PRO_5012183598" evidence="1">
    <location>
        <begin position="23"/>
        <end position="93"/>
    </location>
</feature>
<reference evidence="2 3" key="1">
    <citation type="submission" date="2016-11" db="EMBL/GenBank/DDBJ databases">
        <authorList>
            <person name="Jaros S."/>
            <person name="Januszkiewicz K."/>
            <person name="Wedrychowicz H."/>
        </authorList>
    </citation>
    <scope>NUCLEOTIDE SEQUENCE [LARGE SCALE GENOMIC DNA]</scope>
    <source>
        <strain evidence="2 3">GAS242</strain>
    </source>
</reference>
<accession>A0A1M5NLI8</accession>